<name>A0AAX1L7H1_9CORY</name>
<sequence>MQNSRAAFDPLSYENLGLSIVDALERQPIEQLKSVPKFKGAGIYALYYTGNFDLYTPVAEANRKQPGSWALYIGKADAENSRKGLAVSPEEVGYKLYNRIKNHRRSIEQVANLDIADFTVRLLVLTPTWVPLAEQIAIRTHSPLWNTHIDGLGNHDPGSGRSGSQRSKWDTIHPGRPWADKLHNNSIPPEDLAKSAYSSIEERLKKLNNNG</sequence>
<reference evidence="2" key="1">
    <citation type="submission" date="2021-02" db="EMBL/GenBank/DDBJ databases">
        <title>FDA dAtabase for Regulatory Grade micrObial Sequences (FDA-ARGOS): Supporting development and validation of Infectious Disease Dx tests.</title>
        <authorList>
            <person name="Sproer C."/>
            <person name="Gronow S."/>
            <person name="Severitt S."/>
            <person name="Schroder I."/>
            <person name="Tallon L."/>
            <person name="Sadzewicz L."/>
            <person name="Zhao X."/>
            <person name="Boylan J."/>
            <person name="Ott S."/>
            <person name="Bowen H."/>
            <person name="Vavikolanu K."/>
            <person name="Mehta A."/>
            <person name="Aluvathingal J."/>
            <person name="Nadendla S."/>
            <person name="Lowell S."/>
            <person name="Myers T."/>
            <person name="Yan Y."/>
            <person name="Sichtig H."/>
        </authorList>
    </citation>
    <scope>NUCLEOTIDE SEQUENCE</scope>
    <source>
        <strain evidence="2">FDAARGOS_1191</strain>
    </source>
</reference>
<evidence type="ECO:0000313" key="2">
    <source>
        <dbReference type="EMBL" id="QRP70428.1"/>
    </source>
</evidence>
<dbReference type="Proteomes" id="UP000617681">
    <property type="component" value="Chromosome"/>
</dbReference>
<feature type="region of interest" description="Disordered" evidence="1">
    <location>
        <begin position="150"/>
        <end position="187"/>
    </location>
</feature>
<evidence type="ECO:0000256" key="1">
    <source>
        <dbReference type="SAM" id="MobiDB-lite"/>
    </source>
</evidence>
<dbReference type="EMBL" id="CP069534">
    <property type="protein sequence ID" value="QRP70428.1"/>
    <property type="molecule type" value="Genomic_DNA"/>
</dbReference>
<proteinExistence type="predicted"/>
<organism evidence="2 3">
    <name type="scientific">Corynebacterium glucuronolyticum</name>
    <dbReference type="NCBI Taxonomy" id="39791"/>
    <lineage>
        <taxon>Bacteria</taxon>
        <taxon>Bacillati</taxon>
        <taxon>Actinomycetota</taxon>
        <taxon>Actinomycetes</taxon>
        <taxon>Mycobacteriales</taxon>
        <taxon>Corynebacteriaceae</taxon>
        <taxon>Corynebacterium</taxon>
    </lineage>
</organism>
<dbReference type="GO" id="GO:0004519">
    <property type="term" value="F:endonuclease activity"/>
    <property type="evidence" value="ECO:0007669"/>
    <property type="project" value="UniProtKB-KW"/>
</dbReference>
<dbReference type="REBASE" id="469407">
    <property type="entry name" value="Cgl1191ORF11850P"/>
</dbReference>
<protein>
    <submittedName>
        <fullName evidence="2">Eco29kI family restriction endonuclease</fullName>
    </submittedName>
</protein>
<evidence type="ECO:0000313" key="3">
    <source>
        <dbReference type="Proteomes" id="UP000617681"/>
    </source>
</evidence>
<feature type="compositionally biased region" description="Basic and acidic residues" evidence="1">
    <location>
        <begin position="167"/>
        <end position="183"/>
    </location>
</feature>
<keyword evidence="2" id="KW-0540">Nuclease</keyword>
<accession>A0AAX1L7H1</accession>
<dbReference type="AlphaFoldDB" id="A0AAX1L7H1"/>
<gene>
    <name evidence="2" type="ORF">I6J21_11855</name>
</gene>
<keyword evidence="2" id="KW-0378">Hydrolase</keyword>
<dbReference type="RefSeq" id="WP_005393339.1">
    <property type="nucleotide sequence ID" value="NZ_CP069534.1"/>
</dbReference>
<keyword evidence="2" id="KW-0255">Endonuclease</keyword>
<dbReference type="Pfam" id="PF09517">
    <property type="entry name" value="RE_Eco29kI"/>
    <property type="match status" value="1"/>
</dbReference>
<dbReference type="InterPro" id="IPR018575">
    <property type="entry name" value="Restrct_endonuc_II_Eco29kI"/>
</dbReference>